<dbReference type="RefSeq" id="WP_168551390.1">
    <property type="nucleotide sequence ID" value="NZ_JAAWWL010000001.1"/>
</dbReference>
<evidence type="ECO:0000256" key="1">
    <source>
        <dbReference type="ARBA" id="ARBA00023027"/>
    </source>
</evidence>
<dbReference type="Gene3D" id="3.90.25.10">
    <property type="entry name" value="UDP-galactose 4-epimerase, domain 1"/>
    <property type="match status" value="1"/>
</dbReference>
<dbReference type="EMBL" id="JAAWWL010000001">
    <property type="protein sequence ID" value="NKI31204.1"/>
    <property type="molecule type" value="Genomic_DNA"/>
</dbReference>
<evidence type="ECO:0000259" key="2">
    <source>
        <dbReference type="Pfam" id="PF01370"/>
    </source>
</evidence>
<dbReference type="Gene3D" id="3.40.50.720">
    <property type="entry name" value="NAD(P)-binding Rossmann-like Domain"/>
    <property type="match status" value="1"/>
</dbReference>
<dbReference type="SUPFAM" id="SSF51735">
    <property type="entry name" value="NAD(P)-binding Rossmann-fold domains"/>
    <property type="match status" value="1"/>
</dbReference>
<dbReference type="Pfam" id="PF01370">
    <property type="entry name" value="Epimerase"/>
    <property type="match status" value="1"/>
</dbReference>
<comment type="caution">
    <text evidence="3">The sequence shown here is derived from an EMBL/GenBank/DDBJ whole genome shotgun (WGS) entry which is preliminary data.</text>
</comment>
<keyword evidence="1" id="KW-0520">NAD</keyword>
<reference evidence="3 4" key="1">
    <citation type="submission" date="2020-04" db="EMBL/GenBank/DDBJ databases">
        <authorList>
            <person name="Yoon J."/>
        </authorList>
    </citation>
    <scope>NUCLEOTIDE SEQUENCE [LARGE SCALE GENOMIC DNA]</scope>
    <source>
        <strain evidence="3 4">DJ-13</strain>
    </source>
</reference>
<dbReference type="PRINTS" id="PR01713">
    <property type="entry name" value="NUCEPIMERASE"/>
</dbReference>
<dbReference type="InterPro" id="IPR036291">
    <property type="entry name" value="NAD(P)-bd_dom_sf"/>
</dbReference>
<keyword evidence="4" id="KW-1185">Reference proteome</keyword>
<sequence length="334" mass="37864">MNILVTGTAGFIGFHVTKKLEELGMQVVGLDNLNNYYDVNLKLARLKALGFEQQNFDYGSINTKNNALSFIKCDLTDYESLNNLFSEFSFDAVIHLAAQAGVRYSIESPFSYVQSNLVGFSNILELCRHHKIKHLIYASSSSVYGDSKEIPFNEEQKTDAPISLYAATKKSNEVMAFAYSHLYGFKASGLRFFTVYGPWGRPDMAPILFAEAIQKGETIKVFNNGEMQRDFTFINDIVEGILGVLNMPNENLKHEVFNIGNSKPIDLMDFIREMEKQMGKKAVLKMMPMQPGDVKMTFADTKKLADCIEYRPNTSLEDGLRTFVTWFKNYNQLV</sequence>
<proteinExistence type="predicted"/>
<dbReference type="InterPro" id="IPR001509">
    <property type="entry name" value="Epimerase_deHydtase"/>
</dbReference>
<gene>
    <name evidence="3" type="ORF">HCU67_04555</name>
</gene>
<name>A0ABX1GNR0_9FLAO</name>
<accession>A0ABX1GNR0</accession>
<protein>
    <submittedName>
        <fullName evidence="3">NAD-dependent epimerase/dehydratase family protein</fullName>
    </submittedName>
</protein>
<evidence type="ECO:0000313" key="4">
    <source>
        <dbReference type="Proteomes" id="UP000718451"/>
    </source>
</evidence>
<organism evidence="3 4">
    <name type="scientific">Croceivirga thetidis</name>
    <dbReference type="NCBI Taxonomy" id="2721623"/>
    <lineage>
        <taxon>Bacteria</taxon>
        <taxon>Pseudomonadati</taxon>
        <taxon>Bacteroidota</taxon>
        <taxon>Flavobacteriia</taxon>
        <taxon>Flavobacteriales</taxon>
        <taxon>Flavobacteriaceae</taxon>
        <taxon>Croceivirga</taxon>
    </lineage>
</organism>
<dbReference type="Proteomes" id="UP000718451">
    <property type="component" value="Unassembled WGS sequence"/>
</dbReference>
<feature type="domain" description="NAD-dependent epimerase/dehydratase" evidence="2">
    <location>
        <begin position="3"/>
        <end position="260"/>
    </location>
</feature>
<dbReference type="PANTHER" id="PTHR43574">
    <property type="entry name" value="EPIMERASE-RELATED"/>
    <property type="match status" value="1"/>
</dbReference>
<evidence type="ECO:0000313" key="3">
    <source>
        <dbReference type="EMBL" id="NKI31204.1"/>
    </source>
</evidence>